<dbReference type="eggNOG" id="COG3340">
    <property type="taxonomic scope" value="Bacteria"/>
</dbReference>
<dbReference type="InterPro" id="IPR005320">
    <property type="entry name" value="Peptidase_S51"/>
</dbReference>
<organism evidence="5 6">
    <name type="scientific">Alkaliphilus oremlandii (strain OhILAs)</name>
    <name type="common">Clostridium oremlandii (strain OhILAs)</name>
    <dbReference type="NCBI Taxonomy" id="350688"/>
    <lineage>
        <taxon>Bacteria</taxon>
        <taxon>Bacillati</taxon>
        <taxon>Bacillota</taxon>
        <taxon>Clostridia</taxon>
        <taxon>Peptostreptococcales</taxon>
        <taxon>Natronincolaceae</taxon>
        <taxon>Alkaliphilus</taxon>
    </lineage>
</organism>
<dbReference type="STRING" id="350688.Clos_0113"/>
<evidence type="ECO:0000256" key="1">
    <source>
        <dbReference type="ARBA" id="ARBA00006534"/>
    </source>
</evidence>
<dbReference type="GO" id="GO:0008236">
    <property type="term" value="F:serine-type peptidase activity"/>
    <property type="evidence" value="ECO:0007669"/>
    <property type="project" value="UniProtKB-KW"/>
</dbReference>
<sequence length="245" mass="28018">MGTIFAIGGGEIRKLETLHIDNMIVESAHKENPKTLFIPTASNESQEYIDSFNYIYGEKLGCSTDVLLLLEGKTSAEECKKKIMDADIIYVGGGNTRKMLQVWEDYGVDQLLKEAYKSGKVLSGMSAGSICWFKSGHSDSQSFDKEDNWRYIRIEAMNLINAMHCPHYDEDARKEDFSRKVLEYDEIGIAVENNCAIEFKDNYYKIHKSNLKAKAYKLYQLNGKVIKVELNNTAEYRPIEEILHK</sequence>
<evidence type="ECO:0000256" key="2">
    <source>
        <dbReference type="ARBA" id="ARBA00022670"/>
    </source>
</evidence>
<evidence type="ECO:0000256" key="3">
    <source>
        <dbReference type="ARBA" id="ARBA00022801"/>
    </source>
</evidence>
<dbReference type="Proteomes" id="UP000000269">
    <property type="component" value="Chromosome"/>
</dbReference>
<protein>
    <submittedName>
        <fullName evidence="5">Peptidase S51 dipeptidase E</fullName>
    </submittedName>
</protein>
<keyword evidence="4" id="KW-0720">Serine protease</keyword>
<dbReference type="InterPro" id="IPR029062">
    <property type="entry name" value="Class_I_gatase-like"/>
</dbReference>
<dbReference type="Pfam" id="PF03575">
    <property type="entry name" value="Peptidase_S51"/>
    <property type="match status" value="1"/>
</dbReference>
<dbReference type="HOGENOM" id="CLU_067063_0_0_9"/>
<name>A8MFP2_ALKOO</name>
<dbReference type="CDD" id="cd03146">
    <property type="entry name" value="GAT1_Peptidase_E"/>
    <property type="match status" value="1"/>
</dbReference>
<keyword evidence="3" id="KW-0378">Hydrolase</keyword>
<dbReference type="GO" id="GO:0006508">
    <property type="term" value="P:proteolysis"/>
    <property type="evidence" value="ECO:0007669"/>
    <property type="project" value="UniProtKB-KW"/>
</dbReference>
<dbReference type="EMBL" id="CP000853">
    <property type="protein sequence ID" value="ABW17681.1"/>
    <property type="molecule type" value="Genomic_DNA"/>
</dbReference>
<keyword evidence="2" id="KW-0645">Protease</keyword>
<dbReference type="OrthoDB" id="9778515at2"/>
<dbReference type="RefSeq" id="WP_012157996.1">
    <property type="nucleotide sequence ID" value="NC_009922.1"/>
</dbReference>
<evidence type="ECO:0000313" key="5">
    <source>
        <dbReference type="EMBL" id="ABW17681.1"/>
    </source>
</evidence>
<comment type="similarity">
    <text evidence="1">Belongs to the peptidase S51 family.</text>
</comment>
<evidence type="ECO:0000313" key="6">
    <source>
        <dbReference type="Proteomes" id="UP000000269"/>
    </source>
</evidence>
<dbReference type="PANTHER" id="PTHR20842">
    <property type="entry name" value="PROTEASE S51 ALPHA-ASPARTYL DIPEPTIDASE"/>
    <property type="match status" value="1"/>
</dbReference>
<dbReference type="PANTHER" id="PTHR20842:SF0">
    <property type="entry name" value="ALPHA-ASPARTYL DIPEPTIDASE"/>
    <property type="match status" value="1"/>
</dbReference>
<accession>A8MFP2</accession>
<keyword evidence="6" id="KW-1185">Reference proteome</keyword>
<evidence type="ECO:0000256" key="4">
    <source>
        <dbReference type="ARBA" id="ARBA00022825"/>
    </source>
</evidence>
<proteinExistence type="inferred from homology"/>
<dbReference type="Gene3D" id="3.40.50.880">
    <property type="match status" value="1"/>
</dbReference>
<dbReference type="KEGG" id="aoe:Clos_0113"/>
<dbReference type="AlphaFoldDB" id="A8MFP2"/>
<gene>
    <name evidence="5" type="ordered locus">Clos_0113</name>
</gene>
<reference evidence="6" key="1">
    <citation type="submission" date="2007-10" db="EMBL/GenBank/DDBJ databases">
        <title>Complete genome of Alkaliphilus oremlandii OhILAs.</title>
        <authorList>
            <person name="Copeland A."/>
            <person name="Lucas S."/>
            <person name="Lapidus A."/>
            <person name="Barry K."/>
            <person name="Detter J.C."/>
            <person name="Glavina del Rio T."/>
            <person name="Hammon N."/>
            <person name="Israni S."/>
            <person name="Dalin E."/>
            <person name="Tice H."/>
            <person name="Pitluck S."/>
            <person name="Chain P."/>
            <person name="Malfatti S."/>
            <person name="Shin M."/>
            <person name="Vergez L."/>
            <person name="Schmutz J."/>
            <person name="Larimer F."/>
            <person name="Land M."/>
            <person name="Hauser L."/>
            <person name="Kyrpides N."/>
            <person name="Mikhailova N."/>
            <person name="Stolz J.F."/>
            <person name="Dawson A."/>
            <person name="Fisher E."/>
            <person name="Crable B."/>
            <person name="Perera E."/>
            <person name="Lisak J."/>
            <person name="Ranganathan M."/>
            <person name="Basu P."/>
            <person name="Richardson P."/>
        </authorList>
    </citation>
    <scope>NUCLEOTIDE SEQUENCE [LARGE SCALE GENOMIC DNA]</scope>
    <source>
        <strain evidence="6">OhILAs</strain>
    </source>
</reference>
<dbReference type="SUPFAM" id="SSF52317">
    <property type="entry name" value="Class I glutamine amidotransferase-like"/>
    <property type="match status" value="1"/>
</dbReference>